<feature type="region of interest" description="Disordered" evidence="1">
    <location>
        <begin position="1"/>
        <end position="108"/>
    </location>
</feature>
<reference evidence="2" key="1">
    <citation type="submission" date="2025-08" db="UniProtKB">
        <authorList>
            <consortium name="Ensembl"/>
        </authorList>
    </citation>
    <scope>IDENTIFICATION</scope>
</reference>
<dbReference type="Proteomes" id="UP000694407">
    <property type="component" value="Unplaced"/>
</dbReference>
<feature type="compositionally biased region" description="Gly residues" evidence="1">
    <location>
        <begin position="75"/>
        <end position="87"/>
    </location>
</feature>
<dbReference type="SUPFAM" id="SSF52467">
    <property type="entry name" value="DHS-like NAD/FAD-binding domain"/>
    <property type="match status" value="1"/>
</dbReference>
<evidence type="ECO:0008006" key="4">
    <source>
        <dbReference type="Google" id="ProtNLM"/>
    </source>
</evidence>
<reference evidence="2" key="2">
    <citation type="submission" date="2025-09" db="UniProtKB">
        <authorList>
            <consortium name="Ensembl"/>
        </authorList>
    </citation>
    <scope>IDENTIFICATION</scope>
</reference>
<organism evidence="2 3">
    <name type="scientific">Marmota marmota marmota</name>
    <name type="common">Alpine marmot</name>
    <dbReference type="NCBI Taxonomy" id="9994"/>
    <lineage>
        <taxon>Eukaryota</taxon>
        <taxon>Metazoa</taxon>
        <taxon>Chordata</taxon>
        <taxon>Craniata</taxon>
        <taxon>Vertebrata</taxon>
        <taxon>Euteleostomi</taxon>
        <taxon>Mammalia</taxon>
        <taxon>Eutheria</taxon>
        <taxon>Euarchontoglires</taxon>
        <taxon>Glires</taxon>
        <taxon>Rodentia</taxon>
        <taxon>Sciuromorpha</taxon>
        <taxon>Sciuridae</taxon>
        <taxon>Xerinae</taxon>
        <taxon>Marmotini</taxon>
        <taxon>Marmota</taxon>
    </lineage>
</organism>
<proteinExistence type="predicted"/>
<protein>
    <recommendedName>
        <fullName evidence="4">Deacetylase sirtuin-type domain-containing protein</fullName>
    </recommendedName>
</protein>
<name>A0A8C5Z039_MARMA</name>
<feature type="compositionally biased region" description="Basic and acidic residues" evidence="1">
    <location>
        <begin position="8"/>
        <end position="44"/>
    </location>
</feature>
<feature type="compositionally biased region" description="Low complexity" evidence="1">
    <location>
        <begin position="46"/>
        <end position="55"/>
    </location>
</feature>
<dbReference type="Ensembl" id="ENSMMMT00000006818.1">
    <property type="protein sequence ID" value="ENSMMMP00000006002.1"/>
    <property type="gene ID" value="ENSMMMG00000005394.1"/>
</dbReference>
<dbReference type="AlphaFoldDB" id="A0A8C5Z039"/>
<keyword evidence="3" id="KW-1185">Reference proteome</keyword>
<sequence>MAAGGLSRSERKAVERVRRLREEQQRERLPPGVAHPEEGGDRAQRRGGPAAGRQRGPCHRAAGPESAARGSQAAAGGGESSVAGGGRRAAVEAAGGVTSPGSRQVCDDPEELRRKVQELAGAVRNAKYLVVYTGAGISTVGTEAGRAGVGAPVWATDPEQCSVELGHHPVAKTNFTFKAAVRSLHFSIHETT</sequence>
<dbReference type="InterPro" id="IPR029035">
    <property type="entry name" value="DHS-like_NAD/FAD-binding_dom"/>
</dbReference>
<feature type="compositionally biased region" description="Low complexity" evidence="1">
    <location>
        <begin position="65"/>
        <end position="74"/>
    </location>
</feature>
<evidence type="ECO:0000313" key="2">
    <source>
        <dbReference type="Ensembl" id="ENSMMMP00000006002.1"/>
    </source>
</evidence>
<accession>A0A8C5Z039</accession>
<evidence type="ECO:0000256" key="1">
    <source>
        <dbReference type="SAM" id="MobiDB-lite"/>
    </source>
</evidence>
<evidence type="ECO:0000313" key="3">
    <source>
        <dbReference type="Proteomes" id="UP000694407"/>
    </source>
</evidence>
<dbReference type="Gene3D" id="3.40.50.1220">
    <property type="entry name" value="TPP-binding domain"/>
    <property type="match status" value="1"/>
</dbReference>